<name>A0A9W9Q1D6_9EURO</name>
<dbReference type="GO" id="GO:0004672">
    <property type="term" value="F:protein kinase activity"/>
    <property type="evidence" value="ECO:0007669"/>
    <property type="project" value="InterPro"/>
</dbReference>
<reference evidence="2" key="1">
    <citation type="submission" date="2022-12" db="EMBL/GenBank/DDBJ databases">
        <authorList>
            <person name="Petersen C."/>
        </authorList>
    </citation>
    <scope>NUCLEOTIDE SEQUENCE</scope>
    <source>
        <strain evidence="2">IBT 21472</strain>
    </source>
</reference>
<dbReference type="Pfam" id="PF00069">
    <property type="entry name" value="Pkinase"/>
    <property type="match status" value="1"/>
</dbReference>
<dbReference type="EMBL" id="JAPZBO010000004">
    <property type="protein sequence ID" value="KAJ5318375.1"/>
    <property type="molecule type" value="Genomic_DNA"/>
</dbReference>
<dbReference type="InterPro" id="IPR000719">
    <property type="entry name" value="Prot_kinase_dom"/>
</dbReference>
<dbReference type="GO" id="GO:0005524">
    <property type="term" value="F:ATP binding"/>
    <property type="evidence" value="ECO:0007669"/>
    <property type="project" value="InterPro"/>
</dbReference>
<keyword evidence="3" id="KW-1185">Reference proteome</keyword>
<proteinExistence type="predicted"/>
<reference evidence="2" key="2">
    <citation type="journal article" date="2023" name="IMA Fungus">
        <title>Comparative genomic study of the Penicillium genus elucidates a diverse pangenome and 15 lateral gene transfer events.</title>
        <authorList>
            <person name="Petersen C."/>
            <person name="Sorensen T."/>
            <person name="Nielsen M.R."/>
            <person name="Sondergaard T.E."/>
            <person name="Sorensen J.L."/>
            <person name="Fitzpatrick D.A."/>
            <person name="Frisvad J.C."/>
            <person name="Nielsen K.L."/>
        </authorList>
    </citation>
    <scope>NUCLEOTIDE SEQUENCE</scope>
    <source>
        <strain evidence="2">IBT 21472</strain>
    </source>
</reference>
<organism evidence="2 3">
    <name type="scientific">Penicillium atrosanguineum</name>
    <dbReference type="NCBI Taxonomy" id="1132637"/>
    <lineage>
        <taxon>Eukaryota</taxon>
        <taxon>Fungi</taxon>
        <taxon>Dikarya</taxon>
        <taxon>Ascomycota</taxon>
        <taxon>Pezizomycotina</taxon>
        <taxon>Eurotiomycetes</taxon>
        <taxon>Eurotiomycetidae</taxon>
        <taxon>Eurotiales</taxon>
        <taxon>Aspergillaceae</taxon>
        <taxon>Penicillium</taxon>
    </lineage>
</organism>
<accession>A0A9W9Q1D6</accession>
<dbReference type="Gene3D" id="1.10.510.10">
    <property type="entry name" value="Transferase(Phosphotransferase) domain 1"/>
    <property type="match status" value="1"/>
</dbReference>
<dbReference type="PANTHER" id="PTHR11909">
    <property type="entry name" value="CASEIN KINASE-RELATED"/>
    <property type="match status" value="1"/>
</dbReference>
<dbReference type="AlphaFoldDB" id="A0A9W9Q1D6"/>
<evidence type="ECO:0000313" key="3">
    <source>
        <dbReference type="Proteomes" id="UP001147746"/>
    </source>
</evidence>
<protein>
    <recommendedName>
        <fullName evidence="1">Protein kinase domain-containing protein</fullName>
    </recommendedName>
</protein>
<gene>
    <name evidence="2" type="ORF">N7476_004795</name>
</gene>
<sequence length="303" mass="33857">MAKLKILNARWEVYCCPMKELGRGSSTIIYPGLDLSTGKHVAIKQQMQYWPPGPEGSTLCHEYRVYQQLGKTGGSPEVYGHFHENCGRSDGRQYRCHLIMERLGPSLHKAMSHKKSKPRLASSLFFSLEEVVSIGTQVVSALQLLHDNGLVHRDVQPGNIVYDLAEKRVLLIDYGAARKCRETRNPKDSDLTSDMVGSPVFTSLNSHSGNASTLRDDLESLGYVLVYLYHGKLPWHHLGPDAIDQFIASKSSITMEDSGDKLEPFDEYFQSVNQLVPDGRPDYAGLQKILEALVQSIPISELI</sequence>
<feature type="domain" description="Protein kinase" evidence="1">
    <location>
        <begin position="15"/>
        <end position="294"/>
    </location>
</feature>
<dbReference type="Proteomes" id="UP001147746">
    <property type="component" value="Unassembled WGS sequence"/>
</dbReference>
<evidence type="ECO:0000259" key="1">
    <source>
        <dbReference type="PROSITE" id="PS50011"/>
    </source>
</evidence>
<dbReference type="InterPro" id="IPR011009">
    <property type="entry name" value="Kinase-like_dom_sf"/>
</dbReference>
<dbReference type="InterPro" id="IPR050235">
    <property type="entry name" value="CK1_Ser-Thr_kinase"/>
</dbReference>
<evidence type="ECO:0000313" key="2">
    <source>
        <dbReference type="EMBL" id="KAJ5318375.1"/>
    </source>
</evidence>
<dbReference type="PROSITE" id="PS50011">
    <property type="entry name" value="PROTEIN_KINASE_DOM"/>
    <property type="match status" value="1"/>
</dbReference>
<comment type="caution">
    <text evidence="2">The sequence shown here is derived from an EMBL/GenBank/DDBJ whole genome shotgun (WGS) entry which is preliminary data.</text>
</comment>
<dbReference type="SUPFAM" id="SSF56112">
    <property type="entry name" value="Protein kinase-like (PK-like)"/>
    <property type="match status" value="1"/>
</dbReference>
<dbReference type="SMART" id="SM00220">
    <property type="entry name" value="S_TKc"/>
    <property type="match status" value="1"/>
</dbReference>